<accession>A0A2P2K7V5</accession>
<dbReference type="AlphaFoldDB" id="A0A2P2K7V5"/>
<proteinExistence type="predicted"/>
<organism evidence="1">
    <name type="scientific">Rhizophora mucronata</name>
    <name type="common">Asiatic mangrove</name>
    <dbReference type="NCBI Taxonomy" id="61149"/>
    <lineage>
        <taxon>Eukaryota</taxon>
        <taxon>Viridiplantae</taxon>
        <taxon>Streptophyta</taxon>
        <taxon>Embryophyta</taxon>
        <taxon>Tracheophyta</taxon>
        <taxon>Spermatophyta</taxon>
        <taxon>Magnoliopsida</taxon>
        <taxon>eudicotyledons</taxon>
        <taxon>Gunneridae</taxon>
        <taxon>Pentapetalae</taxon>
        <taxon>rosids</taxon>
        <taxon>fabids</taxon>
        <taxon>Malpighiales</taxon>
        <taxon>Rhizophoraceae</taxon>
        <taxon>Rhizophora</taxon>
    </lineage>
</organism>
<name>A0A2P2K7V5_RHIMU</name>
<evidence type="ECO:0000313" key="1">
    <source>
        <dbReference type="EMBL" id="MBX01786.1"/>
    </source>
</evidence>
<sequence length="47" mass="5061">MCRYKGTPFAPAPARHTLRDTPRMALAPSFDLFGVPSISNIIPSTSA</sequence>
<protein>
    <submittedName>
        <fullName evidence="1">Enolase 1ic</fullName>
    </submittedName>
</protein>
<dbReference type="EMBL" id="GGEC01021302">
    <property type="protein sequence ID" value="MBX01786.1"/>
    <property type="molecule type" value="Transcribed_RNA"/>
</dbReference>
<reference evidence="1" key="1">
    <citation type="submission" date="2018-02" db="EMBL/GenBank/DDBJ databases">
        <title>Rhizophora mucronata_Transcriptome.</title>
        <authorList>
            <person name="Meera S.P."/>
            <person name="Sreeshan A."/>
            <person name="Augustine A."/>
        </authorList>
    </citation>
    <scope>NUCLEOTIDE SEQUENCE</scope>
    <source>
        <tissue evidence="1">Leaf</tissue>
    </source>
</reference>